<evidence type="ECO:0000313" key="2">
    <source>
        <dbReference type="EMBL" id="MCU7549854.1"/>
    </source>
</evidence>
<keyword evidence="1" id="KW-0732">Signal</keyword>
<keyword evidence="3" id="KW-1185">Reference proteome</keyword>
<comment type="caution">
    <text evidence="2">The sequence shown here is derived from an EMBL/GenBank/DDBJ whole genome shotgun (WGS) entry which is preliminary data.</text>
</comment>
<organism evidence="2 3">
    <name type="scientific">Paraflavisolibacter caeni</name>
    <dbReference type="NCBI Taxonomy" id="2982496"/>
    <lineage>
        <taxon>Bacteria</taxon>
        <taxon>Pseudomonadati</taxon>
        <taxon>Bacteroidota</taxon>
        <taxon>Chitinophagia</taxon>
        <taxon>Chitinophagales</taxon>
        <taxon>Chitinophagaceae</taxon>
        <taxon>Paraflavisolibacter</taxon>
    </lineage>
</organism>
<protein>
    <submittedName>
        <fullName evidence="2">Uncharacterized protein</fullName>
    </submittedName>
</protein>
<feature type="chain" id="PRO_5040958955" evidence="1">
    <location>
        <begin position="20"/>
        <end position="163"/>
    </location>
</feature>
<dbReference type="AlphaFoldDB" id="A0A9X2XP41"/>
<dbReference type="EMBL" id="JAOTIF010000008">
    <property type="protein sequence ID" value="MCU7549854.1"/>
    <property type="molecule type" value="Genomic_DNA"/>
</dbReference>
<sequence length="163" mass="17964">MKKIIAVLLCLPLFTSAQYIVHDTIVREGDVTGRREDTSTIRRPLTQYELNKVLNRTFSILVSSNPSSGEVATYASLDPINAAFTLKANFPIQPGKKAYEDNKSFEEKLMMESGRISYLSFSLSGGLIDKKYATLFTNSILNAGASLVSVSLRDSSSIVPYNL</sequence>
<name>A0A9X2XP41_9BACT</name>
<gene>
    <name evidence="2" type="ORF">OCK74_12050</name>
</gene>
<evidence type="ECO:0000313" key="3">
    <source>
        <dbReference type="Proteomes" id="UP001155483"/>
    </source>
</evidence>
<reference evidence="2" key="1">
    <citation type="submission" date="2022-09" db="EMBL/GenBank/DDBJ databases">
        <authorList>
            <person name="Yuan C."/>
            <person name="Ke Z."/>
        </authorList>
    </citation>
    <scope>NUCLEOTIDE SEQUENCE</scope>
    <source>
        <strain evidence="2">LB-8</strain>
    </source>
</reference>
<reference evidence="2" key="2">
    <citation type="submission" date="2023-04" db="EMBL/GenBank/DDBJ databases">
        <title>Paracnuella aquatica gen. nov., sp. nov., a member of the family Chitinophagaceae isolated from a hot spring.</title>
        <authorList>
            <person name="Wang C."/>
        </authorList>
    </citation>
    <scope>NUCLEOTIDE SEQUENCE</scope>
    <source>
        <strain evidence="2">LB-8</strain>
    </source>
</reference>
<evidence type="ECO:0000256" key="1">
    <source>
        <dbReference type="SAM" id="SignalP"/>
    </source>
</evidence>
<dbReference type="RefSeq" id="WP_279297295.1">
    <property type="nucleotide sequence ID" value="NZ_JAOTIF010000008.1"/>
</dbReference>
<dbReference type="Proteomes" id="UP001155483">
    <property type="component" value="Unassembled WGS sequence"/>
</dbReference>
<accession>A0A9X2XP41</accession>
<proteinExistence type="predicted"/>
<feature type="signal peptide" evidence="1">
    <location>
        <begin position="1"/>
        <end position="19"/>
    </location>
</feature>